<proteinExistence type="predicted"/>
<dbReference type="AlphaFoldDB" id="A0A5J4RL57"/>
<accession>A0A5J4RL57</accession>
<protein>
    <submittedName>
        <fullName evidence="1">Uncharacterized protein</fullName>
    </submittedName>
</protein>
<organism evidence="1 2">
    <name type="scientific">Streblomastix strix</name>
    <dbReference type="NCBI Taxonomy" id="222440"/>
    <lineage>
        <taxon>Eukaryota</taxon>
        <taxon>Metamonada</taxon>
        <taxon>Preaxostyla</taxon>
        <taxon>Oxymonadida</taxon>
        <taxon>Streblomastigidae</taxon>
        <taxon>Streblomastix</taxon>
    </lineage>
</organism>
<evidence type="ECO:0000313" key="1">
    <source>
        <dbReference type="EMBL" id="KAA6334075.1"/>
    </source>
</evidence>
<reference evidence="1 2" key="1">
    <citation type="submission" date="2019-03" db="EMBL/GenBank/DDBJ databases">
        <title>Single cell metagenomics reveals metabolic interactions within the superorganism composed of flagellate Streblomastix strix and complex community of Bacteroidetes bacteria on its surface.</title>
        <authorList>
            <person name="Treitli S.C."/>
            <person name="Kolisko M."/>
            <person name="Husnik F."/>
            <person name="Keeling P."/>
            <person name="Hampl V."/>
        </authorList>
    </citation>
    <scope>NUCLEOTIDE SEQUENCE [LARGE SCALE GENOMIC DNA]</scope>
    <source>
        <strain evidence="1">ST1C</strain>
    </source>
</reference>
<name>A0A5J4RL57_9EUKA</name>
<gene>
    <name evidence="1" type="ORF">EZS28_053101</name>
</gene>
<dbReference type="EMBL" id="SNRW01042053">
    <property type="protein sequence ID" value="KAA6334075.1"/>
    <property type="molecule type" value="Genomic_DNA"/>
</dbReference>
<comment type="caution">
    <text evidence="1">The sequence shown here is derived from an EMBL/GenBank/DDBJ whole genome shotgun (WGS) entry which is preliminary data.</text>
</comment>
<evidence type="ECO:0000313" key="2">
    <source>
        <dbReference type="Proteomes" id="UP000324800"/>
    </source>
</evidence>
<dbReference type="Proteomes" id="UP000324800">
    <property type="component" value="Unassembled WGS sequence"/>
</dbReference>
<feature type="non-terminal residue" evidence="1">
    <location>
        <position position="32"/>
    </location>
</feature>
<sequence>MIADGLAGLNLDDDVISLNVDGEYMTDDMKNK</sequence>